<comment type="subcellular location">
    <subcellularLocation>
        <location evidence="1">Membrane</location>
        <topology evidence="1">Multi-pass membrane protein</topology>
    </subcellularLocation>
</comment>
<keyword evidence="3 7" id="KW-0812">Transmembrane</keyword>
<dbReference type="GO" id="GO:0005524">
    <property type="term" value="F:ATP binding"/>
    <property type="evidence" value="ECO:0007669"/>
    <property type="project" value="InterPro"/>
</dbReference>
<dbReference type="GO" id="GO:0015562">
    <property type="term" value="F:efflux transmembrane transporter activity"/>
    <property type="evidence" value="ECO:0007669"/>
    <property type="project" value="UniProtKB-ARBA"/>
</dbReference>
<dbReference type="EMBL" id="KQ242028">
    <property type="protein sequence ID" value="KNC81484.1"/>
    <property type="molecule type" value="Genomic_DNA"/>
</dbReference>
<evidence type="ECO:0000259" key="8">
    <source>
        <dbReference type="PROSITE" id="PS50893"/>
    </source>
</evidence>
<feature type="region of interest" description="Disordered" evidence="6">
    <location>
        <begin position="35"/>
        <end position="55"/>
    </location>
</feature>
<reference evidence="9 10" key="1">
    <citation type="submission" date="2011-02" db="EMBL/GenBank/DDBJ databases">
        <title>The Genome Sequence of Sphaeroforma arctica JP610.</title>
        <authorList>
            <consortium name="The Broad Institute Genome Sequencing Platform"/>
            <person name="Russ C."/>
            <person name="Cuomo C."/>
            <person name="Young S.K."/>
            <person name="Zeng Q."/>
            <person name="Gargeya S."/>
            <person name="Alvarado L."/>
            <person name="Berlin A."/>
            <person name="Chapman S.B."/>
            <person name="Chen Z."/>
            <person name="Freedman E."/>
            <person name="Gellesch M."/>
            <person name="Goldberg J."/>
            <person name="Griggs A."/>
            <person name="Gujja S."/>
            <person name="Heilman E."/>
            <person name="Heiman D."/>
            <person name="Howarth C."/>
            <person name="Mehta T."/>
            <person name="Neiman D."/>
            <person name="Pearson M."/>
            <person name="Roberts A."/>
            <person name="Saif S."/>
            <person name="Shea T."/>
            <person name="Shenoy N."/>
            <person name="Sisk P."/>
            <person name="Stolte C."/>
            <person name="Sykes S."/>
            <person name="White J."/>
            <person name="Yandava C."/>
            <person name="Burger G."/>
            <person name="Gray M.W."/>
            <person name="Holland P.W.H."/>
            <person name="King N."/>
            <person name="Lang F.B.F."/>
            <person name="Roger A.J."/>
            <person name="Ruiz-Trillo I."/>
            <person name="Haas B."/>
            <person name="Nusbaum C."/>
            <person name="Birren B."/>
        </authorList>
    </citation>
    <scope>NUCLEOTIDE SEQUENCE [LARGE SCALE GENOMIC DNA]</scope>
    <source>
        <strain evidence="9 10">JP610</strain>
    </source>
</reference>
<dbReference type="PANTHER" id="PTHR48041">
    <property type="entry name" value="ABC TRANSPORTER G FAMILY MEMBER 28"/>
    <property type="match status" value="1"/>
</dbReference>
<name>A0A0L0FXX0_9EUKA</name>
<dbReference type="GO" id="GO:0008514">
    <property type="term" value="F:organic anion transmembrane transporter activity"/>
    <property type="evidence" value="ECO:0007669"/>
    <property type="project" value="UniProtKB-ARBA"/>
</dbReference>
<dbReference type="AlphaFoldDB" id="A0A0L0FXX0"/>
<feature type="transmembrane region" description="Helical" evidence="7">
    <location>
        <begin position="464"/>
        <end position="484"/>
    </location>
</feature>
<dbReference type="PROSITE" id="PS00211">
    <property type="entry name" value="ABC_TRANSPORTER_1"/>
    <property type="match status" value="1"/>
</dbReference>
<keyword evidence="5 7" id="KW-0472">Membrane</keyword>
<dbReference type="FunFam" id="3.40.50.300:FF:000622">
    <property type="entry name" value="ATP-binding cassette sub-family G member 2"/>
    <property type="match status" value="1"/>
</dbReference>
<feature type="transmembrane region" description="Helical" evidence="7">
    <location>
        <begin position="504"/>
        <end position="530"/>
    </location>
</feature>
<keyword evidence="2" id="KW-0813">Transport</keyword>
<dbReference type="CDD" id="cd03213">
    <property type="entry name" value="ABCG_EPDR"/>
    <property type="match status" value="1"/>
</dbReference>
<evidence type="ECO:0000256" key="2">
    <source>
        <dbReference type="ARBA" id="ARBA00022448"/>
    </source>
</evidence>
<proteinExistence type="predicted"/>
<dbReference type="InterPro" id="IPR043926">
    <property type="entry name" value="ABCG_dom"/>
</dbReference>
<evidence type="ECO:0000256" key="6">
    <source>
        <dbReference type="SAM" id="MobiDB-lite"/>
    </source>
</evidence>
<sequence length="653" mass="71824">MNEMYGARSDSLDHNNTQNGAGLRNDQFSALVPQKHADSREGVLHRDTGTSRQRESIVAMPSTLTAVKPDEPMRGTPLSFTDVTYTVKIGQVKKKILTNVSGYIEGNSFAAVMGSSGGGKSTLLDVLAQRKPTKTVSGRVLVDGVPATKYFKYTCGYVQQEDYVCGTLTVRENLMFSANLRLPNDMARADRKARVQNVIEELGLLKVADNRIGTRLLRGISGGERKRVCIGMELVKMPTCLFLDEPTTGLDANTSENLMKTLKELTTKGVTVVVSIHQPRYSIFKQFDTLFLLSAGAFVYAGPATGATPYFARLGYVCEPHNNPADFLLDVTNSECLKLAQGDEDDDYVSLASLYTSSDECRSMSHQLAMQRQETLFSDRFDDAGLRKIGLEREADTGTDEVVYEASFTMQVALTCQRTLRNSIRNPETSIMQFVSLALFGVVTGITFLGLGDGIGGLQNRVGAMFFILLSAVFSNMSAIAIFIDERELFVNEKMNGYYRAEAYFVAKTLIDLVFMRAIPLAIFLSIAYFMCGFVAYPITNYLLFLLTTELVGLCAVSICFVLSCTVSSFALAHLCVTMIYVIMMAFGGLLVNVNTMPSWLSWLKWLSIIYYGLEVLESIELSGMSFECAPGVPCITGDMYLETQGFSTSVCG</sequence>
<dbReference type="PANTHER" id="PTHR48041:SF116">
    <property type="entry name" value="PROTEIN BROWN"/>
    <property type="match status" value="1"/>
</dbReference>
<dbReference type="GO" id="GO:0016887">
    <property type="term" value="F:ATP hydrolysis activity"/>
    <property type="evidence" value="ECO:0007669"/>
    <property type="project" value="InterPro"/>
</dbReference>
<feature type="domain" description="ABC transporter" evidence="8">
    <location>
        <begin position="78"/>
        <end position="320"/>
    </location>
</feature>
<evidence type="ECO:0000256" key="4">
    <source>
        <dbReference type="ARBA" id="ARBA00022989"/>
    </source>
</evidence>
<dbReference type="SUPFAM" id="SSF52540">
    <property type="entry name" value="P-loop containing nucleoside triphosphate hydrolases"/>
    <property type="match status" value="1"/>
</dbReference>
<dbReference type="Pfam" id="PF01061">
    <property type="entry name" value="ABC2_membrane"/>
    <property type="match status" value="1"/>
</dbReference>
<keyword evidence="10" id="KW-1185">Reference proteome</keyword>
<feature type="transmembrane region" description="Helical" evidence="7">
    <location>
        <begin position="570"/>
        <end position="592"/>
    </location>
</feature>
<evidence type="ECO:0000256" key="7">
    <source>
        <dbReference type="SAM" id="Phobius"/>
    </source>
</evidence>
<dbReference type="GeneID" id="25906697"/>
<evidence type="ECO:0000313" key="10">
    <source>
        <dbReference type="Proteomes" id="UP000054560"/>
    </source>
</evidence>
<accession>A0A0L0FXX0</accession>
<dbReference type="InterPro" id="IPR017871">
    <property type="entry name" value="ABC_transporter-like_CS"/>
</dbReference>
<dbReference type="RefSeq" id="XP_014155386.1">
    <property type="nucleotide sequence ID" value="XM_014299911.1"/>
</dbReference>
<evidence type="ECO:0000256" key="1">
    <source>
        <dbReference type="ARBA" id="ARBA00004141"/>
    </source>
</evidence>
<dbReference type="PROSITE" id="PS50893">
    <property type="entry name" value="ABC_TRANSPORTER_2"/>
    <property type="match status" value="1"/>
</dbReference>
<dbReference type="Proteomes" id="UP000054560">
    <property type="component" value="Unassembled WGS sequence"/>
</dbReference>
<dbReference type="InterPro" id="IPR027417">
    <property type="entry name" value="P-loop_NTPase"/>
</dbReference>
<gene>
    <name evidence="9" type="ORF">SARC_06193</name>
</gene>
<evidence type="ECO:0000256" key="5">
    <source>
        <dbReference type="ARBA" id="ARBA00023136"/>
    </source>
</evidence>
<dbReference type="InterPro" id="IPR050352">
    <property type="entry name" value="ABCG_transporters"/>
</dbReference>
<dbReference type="GO" id="GO:0016324">
    <property type="term" value="C:apical plasma membrane"/>
    <property type="evidence" value="ECO:0007669"/>
    <property type="project" value="UniProtKB-ARBA"/>
</dbReference>
<feature type="region of interest" description="Disordered" evidence="6">
    <location>
        <begin position="1"/>
        <end position="23"/>
    </location>
</feature>
<evidence type="ECO:0000256" key="3">
    <source>
        <dbReference type="ARBA" id="ARBA00022692"/>
    </source>
</evidence>
<keyword evidence="4 7" id="KW-1133">Transmembrane helix</keyword>
<organism evidence="9 10">
    <name type="scientific">Sphaeroforma arctica JP610</name>
    <dbReference type="NCBI Taxonomy" id="667725"/>
    <lineage>
        <taxon>Eukaryota</taxon>
        <taxon>Ichthyosporea</taxon>
        <taxon>Ichthyophonida</taxon>
        <taxon>Sphaeroforma</taxon>
    </lineage>
</organism>
<dbReference type="InterPro" id="IPR003439">
    <property type="entry name" value="ABC_transporter-like_ATP-bd"/>
</dbReference>
<protein>
    <recommendedName>
        <fullName evidence="8">ABC transporter domain-containing protein</fullName>
    </recommendedName>
</protein>
<dbReference type="GO" id="GO:0140359">
    <property type="term" value="F:ABC-type transporter activity"/>
    <property type="evidence" value="ECO:0007669"/>
    <property type="project" value="InterPro"/>
</dbReference>
<dbReference type="Gene3D" id="3.40.50.300">
    <property type="entry name" value="P-loop containing nucleotide triphosphate hydrolases"/>
    <property type="match status" value="1"/>
</dbReference>
<feature type="transmembrane region" description="Helical" evidence="7">
    <location>
        <begin position="431"/>
        <end position="452"/>
    </location>
</feature>
<dbReference type="STRING" id="667725.A0A0L0FXX0"/>
<evidence type="ECO:0000313" key="9">
    <source>
        <dbReference type="EMBL" id="KNC81484.1"/>
    </source>
</evidence>
<dbReference type="OrthoDB" id="66620at2759"/>
<feature type="transmembrane region" description="Helical" evidence="7">
    <location>
        <begin position="542"/>
        <end position="564"/>
    </location>
</feature>
<dbReference type="InterPro" id="IPR013525">
    <property type="entry name" value="ABC2_TM"/>
</dbReference>
<dbReference type="Pfam" id="PF00005">
    <property type="entry name" value="ABC_tran"/>
    <property type="match status" value="1"/>
</dbReference>
<dbReference type="eggNOG" id="KOG0061">
    <property type="taxonomic scope" value="Eukaryota"/>
</dbReference>
<dbReference type="Pfam" id="PF19055">
    <property type="entry name" value="ABC2_membrane_7"/>
    <property type="match status" value="1"/>
</dbReference>